<name>A0A2G0CG94_9BACT</name>
<dbReference type="EMBL" id="PDLO01000002">
    <property type="protein sequence ID" value="PHK98940.1"/>
    <property type="molecule type" value="Genomic_DNA"/>
</dbReference>
<organism evidence="1 2">
    <name type="scientific">Neolewinella marina</name>
    <dbReference type="NCBI Taxonomy" id="438751"/>
    <lineage>
        <taxon>Bacteria</taxon>
        <taxon>Pseudomonadati</taxon>
        <taxon>Bacteroidota</taxon>
        <taxon>Saprospiria</taxon>
        <taxon>Saprospirales</taxon>
        <taxon>Lewinellaceae</taxon>
        <taxon>Neolewinella</taxon>
    </lineage>
</organism>
<proteinExistence type="predicted"/>
<accession>A0A2G0CG94</accession>
<keyword evidence="2" id="KW-1185">Reference proteome</keyword>
<dbReference type="Proteomes" id="UP000226437">
    <property type="component" value="Unassembled WGS sequence"/>
</dbReference>
<protein>
    <submittedName>
        <fullName evidence="1">Uncharacterized protein</fullName>
    </submittedName>
</protein>
<sequence length="163" mass="18077">MRTPAAALAGTDLRISLPLTRSLLNEVLAARPPDTPVQQLLIDPESGNRFRVHLTAHAPVVGSVTRRITFVPGPAVAFPDQPWLRFDIVDGLGFLDRSLISLLQGQIEARLPQGVELTSKYLRLHVPALLTHLGYQQLVPLIRELDLHSEANRLILQLHLKTD</sequence>
<dbReference type="AlphaFoldDB" id="A0A2G0CG94"/>
<evidence type="ECO:0000313" key="1">
    <source>
        <dbReference type="EMBL" id="PHK98940.1"/>
    </source>
</evidence>
<comment type="caution">
    <text evidence="1">The sequence shown here is derived from an EMBL/GenBank/DDBJ whole genome shotgun (WGS) entry which is preliminary data.</text>
</comment>
<reference evidence="1 2" key="1">
    <citation type="submission" date="2017-10" db="EMBL/GenBank/DDBJ databases">
        <title>The draft genome sequence of Lewinella marina KCTC 32374.</title>
        <authorList>
            <person name="Wang K."/>
        </authorList>
    </citation>
    <scope>NUCLEOTIDE SEQUENCE [LARGE SCALE GENOMIC DNA]</scope>
    <source>
        <strain evidence="1 2">MKG-38</strain>
    </source>
</reference>
<gene>
    <name evidence="1" type="ORF">CGL56_05625</name>
</gene>
<evidence type="ECO:0000313" key="2">
    <source>
        <dbReference type="Proteomes" id="UP000226437"/>
    </source>
</evidence>